<keyword evidence="5" id="KW-1185">Reference proteome</keyword>
<dbReference type="RefSeq" id="WP_066886400.1">
    <property type="nucleotide sequence ID" value="NZ_LAXD01000001.1"/>
</dbReference>
<evidence type="ECO:0000256" key="1">
    <source>
        <dbReference type="ARBA" id="ARBA00022679"/>
    </source>
</evidence>
<evidence type="ECO:0000256" key="2">
    <source>
        <dbReference type="ARBA" id="ARBA00023315"/>
    </source>
</evidence>
<dbReference type="PATRIC" id="fig|1469144.10.peg.1878"/>
<evidence type="ECO:0000313" key="4">
    <source>
        <dbReference type="EMBL" id="KWX00707.1"/>
    </source>
</evidence>
<dbReference type="CDD" id="cd04301">
    <property type="entry name" value="NAT_SF"/>
    <property type="match status" value="1"/>
</dbReference>
<comment type="caution">
    <text evidence="4">The sequence shown here is derived from an EMBL/GenBank/DDBJ whole genome shotgun (WGS) entry which is preliminary data.</text>
</comment>
<dbReference type="AlphaFoldDB" id="A0A132MS67"/>
<gene>
    <name evidence="4" type="ORF">LI90_1730</name>
</gene>
<evidence type="ECO:0000259" key="3">
    <source>
        <dbReference type="PROSITE" id="PS51186"/>
    </source>
</evidence>
<dbReference type="STRING" id="1469144.LI90_1730"/>
<keyword evidence="1 4" id="KW-0808">Transferase</keyword>
<dbReference type="InterPro" id="IPR016181">
    <property type="entry name" value="Acyl_CoA_acyltransferase"/>
</dbReference>
<dbReference type="EMBL" id="LAXD01000001">
    <property type="protein sequence ID" value="KWX00707.1"/>
    <property type="molecule type" value="Genomic_DNA"/>
</dbReference>
<dbReference type="PANTHER" id="PTHR43877">
    <property type="entry name" value="AMINOALKYLPHOSPHONATE N-ACETYLTRANSFERASE-RELATED-RELATED"/>
    <property type="match status" value="1"/>
</dbReference>
<dbReference type="Proteomes" id="UP000070188">
    <property type="component" value="Unassembled WGS sequence"/>
</dbReference>
<dbReference type="InterPro" id="IPR000182">
    <property type="entry name" value="GNAT_dom"/>
</dbReference>
<evidence type="ECO:0000313" key="5">
    <source>
        <dbReference type="Proteomes" id="UP000070188"/>
    </source>
</evidence>
<dbReference type="GO" id="GO:0016747">
    <property type="term" value="F:acyltransferase activity, transferring groups other than amino-acyl groups"/>
    <property type="evidence" value="ECO:0007669"/>
    <property type="project" value="InterPro"/>
</dbReference>
<organism evidence="4 5">
    <name type="scientific">Carbonactinospora thermoautotrophica</name>
    <dbReference type="NCBI Taxonomy" id="1469144"/>
    <lineage>
        <taxon>Bacteria</taxon>
        <taxon>Bacillati</taxon>
        <taxon>Actinomycetota</taxon>
        <taxon>Actinomycetes</taxon>
        <taxon>Kitasatosporales</taxon>
        <taxon>Carbonactinosporaceae</taxon>
        <taxon>Carbonactinospora</taxon>
    </lineage>
</organism>
<sequence>MTDLTLRLGGPDDIPAVALLSDRAEAARRGEPILPDYPETATLEAMEARLKAEGSWLLLAYLGDQPVGAALAIRARERDGAGEVIPGLFHLTTLAVEPQHWGEGVGEALLDRVVEEARSRGAHRLQLWTQADNLRAQLLYERCGFRRTGRTRIDEVHGHIFHYERDV</sequence>
<name>A0A132MS67_9ACTN</name>
<dbReference type="InterPro" id="IPR050832">
    <property type="entry name" value="Bact_Acetyltransf"/>
</dbReference>
<protein>
    <submittedName>
        <fullName evidence="4">Acetyltransferase</fullName>
    </submittedName>
</protein>
<keyword evidence="2" id="KW-0012">Acyltransferase</keyword>
<feature type="domain" description="N-acetyltransferase" evidence="3">
    <location>
        <begin position="4"/>
        <end position="167"/>
    </location>
</feature>
<dbReference type="Pfam" id="PF00583">
    <property type="entry name" value="Acetyltransf_1"/>
    <property type="match status" value="1"/>
</dbReference>
<dbReference type="SUPFAM" id="SSF55729">
    <property type="entry name" value="Acyl-CoA N-acyltransferases (Nat)"/>
    <property type="match status" value="1"/>
</dbReference>
<reference evidence="5" key="1">
    <citation type="submission" date="2015-04" db="EMBL/GenBank/DDBJ databases">
        <title>Physiological reanalysis, assessment of diazotrophy, and genome sequences of multiple isolates of Streptomyces thermoautotrophicus.</title>
        <authorList>
            <person name="MacKellar D.C."/>
            <person name="Lieber L."/>
            <person name="Norman J."/>
            <person name="Bolger A."/>
            <person name="Tobin C."/>
            <person name="Murray J.W."/>
            <person name="Chang R."/>
            <person name="Ford T."/>
            <person name="Nguyen P.Q."/>
            <person name="Woodward J."/>
            <person name="Permingeat H."/>
            <person name="Joshi N.S."/>
            <person name="Silver P.A."/>
            <person name="Usadel B."/>
            <person name="Rutherford A.W."/>
            <person name="Friesen M."/>
            <person name="Prell J."/>
        </authorList>
    </citation>
    <scope>NUCLEOTIDE SEQUENCE [LARGE SCALE GENOMIC DNA]</scope>
    <source>
        <strain evidence="5">H1</strain>
    </source>
</reference>
<dbReference type="Gene3D" id="3.40.630.30">
    <property type="match status" value="1"/>
</dbReference>
<accession>A0A132MS67</accession>
<proteinExistence type="predicted"/>
<dbReference type="PROSITE" id="PS51186">
    <property type="entry name" value="GNAT"/>
    <property type="match status" value="1"/>
</dbReference>